<dbReference type="EMBL" id="JAVIZJ010000003">
    <property type="protein sequence ID" value="MDR6209416.1"/>
    <property type="molecule type" value="Genomic_DNA"/>
</dbReference>
<accession>A0ACC6IF74</accession>
<organism evidence="1 2">
    <name type="scientific">Nocardioides zeae</name>
    <dbReference type="NCBI Taxonomy" id="1457234"/>
    <lineage>
        <taxon>Bacteria</taxon>
        <taxon>Bacillati</taxon>
        <taxon>Actinomycetota</taxon>
        <taxon>Actinomycetes</taxon>
        <taxon>Propionibacteriales</taxon>
        <taxon>Nocardioidaceae</taxon>
        <taxon>Nocardioides</taxon>
    </lineage>
</organism>
<sequence>MPRPPPARRGWRDGGAAAGAPYVSGVLGSRLAGHFLPRDLHPLAWWVWALGLAVAASRTTNPWLLLLVTAVVVHVVVSRRSDAPWALAFRMYVYLGLTIIAIRVVFRFVFGGAEGTTILLRLPEIPLPVWAAGIRLFGDVSAESVLGGLYDGMRLATMVICVGAANALANPKRLLKSMPSALYEIGTTVTVALAVFPQLAESTQRVRRARALRGTGGSRFEVLRSIVVPVLEDALDRSLTLAASMDSRGYGRSGSPSRTSRRITGALMATGLVGVCVGVYSTLDGTTPPLLATPMLVAGLGLAVAGFVAAGRRVERSRYRPDRWRAAELLTALTGVAVAVVLFRTSSVDPTNLNPSLTTLSWPLLAWPPVLAILVGLLPAVATPPPAPPHVGLDDTPDDAPIPARSS</sequence>
<gene>
    <name evidence="1" type="ORF">QE364_001116</name>
</gene>
<evidence type="ECO:0000313" key="1">
    <source>
        <dbReference type="EMBL" id="MDR6209416.1"/>
    </source>
</evidence>
<reference evidence="1" key="1">
    <citation type="submission" date="2023-08" db="EMBL/GenBank/DDBJ databases">
        <title>Functional and genomic diversity of the sorghum phyllosphere microbiome.</title>
        <authorList>
            <person name="Shade A."/>
        </authorList>
    </citation>
    <scope>NUCLEOTIDE SEQUENCE</scope>
    <source>
        <strain evidence="1">SORGH_AS_0885</strain>
    </source>
</reference>
<proteinExistence type="predicted"/>
<name>A0ACC6IF74_9ACTN</name>
<evidence type="ECO:0000313" key="2">
    <source>
        <dbReference type="Proteomes" id="UP001261666"/>
    </source>
</evidence>
<keyword evidence="2" id="KW-1185">Reference proteome</keyword>
<comment type="caution">
    <text evidence="1">The sequence shown here is derived from an EMBL/GenBank/DDBJ whole genome shotgun (WGS) entry which is preliminary data.</text>
</comment>
<dbReference type="Proteomes" id="UP001261666">
    <property type="component" value="Unassembled WGS sequence"/>
</dbReference>
<protein>
    <submittedName>
        <fullName evidence="1">Energy-coupling factor transport system permease protein</fullName>
    </submittedName>
</protein>